<comment type="similarity">
    <text evidence="1">Belongs to the AIM6 family.</text>
</comment>
<organism evidence="5">
    <name type="scientific">Ajellomyces dermatitidis (strain ATCC 18188 / CBS 674.68)</name>
    <name type="common">Blastomyces dermatitidis</name>
    <dbReference type="NCBI Taxonomy" id="653446"/>
    <lineage>
        <taxon>Eukaryota</taxon>
        <taxon>Fungi</taxon>
        <taxon>Dikarya</taxon>
        <taxon>Ascomycota</taxon>
        <taxon>Pezizomycotina</taxon>
        <taxon>Eurotiomycetes</taxon>
        <taxon>Eurotiomycetidae</taxon>
        <taxon>Onygenales</taxon>
        <taxon>Ajellomycetaceae</taxon>
        <taxon>Blastomyces</taxon>
    </lineage>
</organism>
<gene>
    <name evidence="5" type="ORF">BDDG_05233</name>
</gene>
<feature type="region of interest" description="Disordered" evidence="3">
    <location>
        <begin position="342"/>
        <end position="374"/>
    </location>
</feature>
<feature type="compositionally biased region" description="Basic and acidic residues" evidence="3">
    <location>
        <begin position="9"/>
        <end position="20"/>
    </location>
</feature>
<dbReference type="GO" id="GO:0006629">
    <property type="term" value="P:lipid metabolic process"/>
    <property type="evidence" value="ECO:0007669"/>
    <property type="project" value="InterPro"/>
</dbReference>
<dbReference type="GO" id="GO:0008081">
    <property type="term" value="F:phosphoric diester hydrolase activity"/>
    <property type="evidence" value="ECO:0007669"/>
    <property type="project" value="InterPro"/>
</dbReference>
<dbReference type="Proteomes" id="UP000007802">
    <property type="component" value="Unassembled WGS sequence"/>
</dbReference>
<dbReference type="SUPFAM" id="SSF51695">
    <property type="entry name" value="PLC-like phosphodiesterases"/>
    <property type="match status" value="1"/>
</dbReference>
<feature type="region of interest" description="Disordered" evidence="3">
    <location>
        <begin position="1"/>
        <end position="45"/>
    </location>
</feature>
<evidence type="ECO:0000256" key="3">
    <source>
        <dbReference type="SAM" id="MobiDB-lite"/>
    </source>
</evidence>
<proteinExistence type="inferred from homology"/>
<feature type="transmembrane region" description="Helical" evidence="4">
    <location>
        <begin position="80"/>
        <end position="109"/>
    </location>
</feature>
<evidence type="ECO:0000256" key="4">
    <source>
        <dbReference type="SAM" id="Phobius"/>
    </source>
</evidence>
<dbReference type="AlphaFoldDB" id="F2TGC7"/>
<accession>F2TGC7</accession>
<keyword evidence="4" id="KW-0812">Transmembrane</keyword>
<name>F2TGC7_AJEDA</name>
<dbReference type="InterPro" id="IPR051236">
    <property type="entry name" value="HAT_RTT109-like"/>
</dbReference>
<dbReference type="InterPro" id="IPR017946">
    <property type="entry name" value="PLC-like_Pdiesterase_TIM-brl"/>
</dbReference>
<evidence type="ECO:0000256" key="1">
    <source>
        <dbReference type="ARBA" id="ARBA00008858"/>
    </source>
</evidence>
<dbReference type="EMBL" id="GG749431">
    <property type="protein sequence ID" value="EGE82290.2"/>
    <property type="molecule type" value="Genomic_DNA"/>
</dbReference>
<dbReference type="HOGENOM" id="CLU_031561_2_0_1"/>
<keyword evidence="4" id="KW-0472">Membrane</keyword>
<keyword evidence="4" id="KW-1133">Transmembrane helix</keyword>
<sequence length="473" mass="53233">MEAVVPLELVERGSELYHDRDDEDEYKDVDDDDDDDGYASPQLHKPLMNKRNRSLHASCLACCSKSAKSPRKGRRRTGRLLLYCIVGCLTVLGLVQFVALTLGAFVSFFPSDIERAIARSGRPGQPGEYLSHAPNDTTDGVIPIPCHSHNDYWRPVPLFSALEAGCISVEADIWLFDGDLFVGHTTGSLAPDKTLTKMYIDPLVEILEKQNPIAHFHPNPNKPPNGVFDTKPSQTLVLLIDFKNKGADAWPYLLSQLSPLRDRGYLTYFNGTSVTEGPVTVVATGKAHFENITANDTYRDVFFDAPLDKLAKDAIIGSAQQSSNLGILDDEELEVDELDIVRSRRNQQNKTPKRYEPRPVDASPTRVHRNEEGSNPYVYNPKNSYYASVSFRKSIGFPWSFRLSHSQLDLLRAQVRGAHQRGLKVRYWSTPSWPRSLRNYLWTVLIREGVDILNVDDLRSAAKMDWGESTLLQ</sequence>
<dbReference type="OrthoDB" id="4153866at2759"/>
<feature type="compositionally biased region" description="Acidic residues" evidence="3">
    <location>
        <begin position="21"/>
        <end position="37"/>
    </location>
</feature>
<dbReference type="PANTHER" id="PTHR31571">
    <property type="entry name" value="ALTERED INHERITANCE OF MITOCHONDRIA PROTEIN 6"/>
    <property type="match status" value="1"/>
</dbReference>
<protein>
    <recommendedName>
        <fullName evidence="2">Altered inheritance of mitochondria protein 6</fullName>
    </recommendedName>
</protein>
<dbReference type="PANTHER" id="PTHR31571:SF1">
    <property type="entry name" value="ALTERED INHERITANCE OF MITOCHONDRIA PROTEIN 6"/>
    <property type="match status" value="1"/>
</dbReference>
<reference evidence="5" key="1">
    <citation type="submission" date="2010-03" db="EMBL/GenBank/DDBJ databases">
        <title>Annotation of Blastomyces dermatitidis strain ATCC 18188.</title>
        <authorList>
            <consortium name="The Broad Institute Genome Sequencing Platform"/>
            <consortium name="Broad Institute Genome Sequencing Center for Infectious Disease."/>
            <person name="Cuomo C."/>
            <person name="Klein B."/>
            <person name="Sullivan T."/>
            <person name="Heitman J."/>
            <person name="Young S."/>
            <person name="Zeng Q."/>
            <person name="Gargeya S."/>
            <person name="Alvarado L."/>
            <person name="Berlin A.M."/>
            <person name="Chapman S.B."/>
            <person name="Chen Z."/>
            <person name="Freedman E."/>
            <person name="Gellesch M."/>
            <person name="Goldberg J."/>
            <person name="Griggs A."/>
            <person name="Gujja S."/>
            <person name="Heilman E."/>
            <person name="Heiman D."/>
            <person name="Howarth C."/>
            <person name="Mehta T."/>
            <person name="Neiman D."/>
            <person name="Pearson M."/>
            <person name="Roberts A."/>
            <person name="Saif S."/>
            <person name="Shea T."/>
            <person name="Shenoy N."/>
            <person name="Sisk P."/>
            <person name="Stolte C."/>
            <person name="Sykes S."/>
            <person name="White J."/>
            <person name="Yandava C."/>
            <person name="Haas B."/>
            <person name="Nusbaum C."/>
            <person name="Birren B."/>
        </authorList>
    </citation>
    <scope>NUCLEOTIDE SEQUENCE [LARGE SCALE GENOMIC DNA]</scope>
    <source>
        <strain evidence="5">ATCC 18188</strain>
    </source>
</reference>
<evidence type="ECO:0000256" key="2">
    <source>
        <dbReference type="ARBA" id="ARBA00014286"/>
    </source>
</evidence>
<evidence type="ECO:0000313" key="5">
    <source>
        <dbReference type="EMBL" id="EGE82290.2"/>
    </source>
</evidence>